<comment type="similarity">
    <text evidence="2">Belongs to the ABC transporter superfamily.</text>
</comment>
<dbReference type="InterPro" id="IPR027417">
    <property type="entry name" value="P-loop_NTPase"/>
</dbReference>
<dbReference type="InterPro" id="IPR003593">
    <property type="entry name" value="AAA+_ATPase"/>
</dbReference>
<keyword evidence="5" id="KW-0547">Nucleotide-binding</keyword>
<dbReference type="GO" id="GO:0016887">
    <property type="term" value="F:ATP hydrolysis activity"/>
    <property type="evidence" value="ECO:0007669"/>
    <property type="project" value="InterPro"/>
</dbReference>
<comment type="subcellular location">
    <subcellularLocation>
        <location evidence="1">Cell inner membrane</location>
        <topology evidence="1">Peripheral membrane protein</topology>
    </subcellularLocation>
</comment>
<keyword evidence="10" id="KW-1185">Reference proteome</keyword>
<dbReference type="CDD" id="cd03257">
    <property type="entry name" value="ABC_NikE_OppD_transporters"/>
    <property type="match status" value="1"/>
</dbReference>
<dbReference type="Proteomes" id="UP000249688">
    <property type="component" value="Unassembled WGS sequence"/>
</dbReference>
<sequence length="332" mass="35926">MSLLEVRGLTTGFMTGSGEITAIEDVSFSLNAGEILGIVGESGSGKSVTALSIMGLLPSPPARLISGEVIFEGQTLTNMSDRQMQTIRGPGISMIFQEPMTSLNPVFSIGEQIMETIRAHERLSPAKLRERAIEMLDKVGIPSAARRMDDYPHQMSGGQRQRVMIAMALACRPRLLIADEPTTALDVTIQAQILDLLMDLRDEFGMAIIIITHNMGVIAETADRVLVMYAGRVIEEAPVATVFDRPLHPYTRGLLECVPSLTEDRARLVAIPGTLPEPTRRPPGCRFSVRCSHAIPACSAALPPLELLEPDHSAACIRALDLAPIRTADLAP</sequence>
<dbReference type="InterPro" id="IPR013563">
    <property type="entry name" value="Oligopep_ABC_C"/>
</dbReference>
<dbReference type="SUPFAM" id="SSF52540">
    <property type="entry name" value="P-loop containing nucleoside triphosphate hydrolases"/>
    <property type="match status" value="1"/>
</dbReference>
<evidence type="ECO:0000313" key="10">
    <source>
        <dbReference type="Proteomes" id="UP000249688"/>
    </source>
</evidence>
<evidence type="ECO:0000256" key="4">
    <source>
        <dbReference type="ARBA" id="ARBA00022475"/>
    </source>
</evidence>
<dbReference type="GO" id="GO:0005524">
    <property type="term" value="F:ATP binding"/>
    <property type="evidence" value="ECO:0007669"/>
    <property type="project" value="UniProtKB-KW"/>
</dbReference>
<evidence type="ECO:0000259" key="8">
    <source>
        <dbReference type="PROSITE" id="PS50893"/>
    </source>
</evidence>
<dbReference type="FunFam" id="3.40.50.300:FF:000016">
    <property type="entry name" value="Oligopeptide ABC transporter ATP-binding component"/>
    <property type="match status" value="1"/>
</dbReference>
<accession>A0A2W7JFN5</accession>
<feature type="domain" description="ABC transporter" evidence="8">
    <location>
        <begin position="4"/>
        <end position="255"/>
    </location>
</feature>
<dbReference type="EMBL" id="QKYU01000001">
    <property type="protein sequence ID" value="PZW50853.1"/>
    <property type="molecule type" value="Genomic_DNA"/>
</dbReference>
<dbReference type="PANTHER" id="PTHR43297:SF2">
    <property type="entry name" value="DIPEPTIDE TRANSPORT ATP-BINDING PROTEIN DPPD"/>
    <property type="match status" value="1"/>
</dbReference>
<dbReference type="PANTHER" id="PTHR43297">
    <property type="entry name" value="OLIGOPEPTIDE TRANSPORT ATP-BINDING PROTEIN APPD"/>
    <property type="match status" value="1"/>
</dbReference>
<evidence type="ECO:0000256" key="1">
    <source>
        <dbReference type="ARBA" id="ARBA00004417"/>
    </source>
</evidence>
<dbReference type="GO" id="GO:0015833">
    <property type="term" value="P:peptide transport"/>
    <property type="evidence" value="ECO:0007669"/>
    <property type="project" value="InterPro"/>
</dbReference>
<proteinExistence type="inferred from homology"/>
<keyword evidence="6 9" id="KW-0067">ATP-binding</keyword>
<evidence type="ECO:0000256" key="5">
    <source>
        <dbReference type="ARBA" id="ARBA00022741"/>
    </source>
</evidence>
<keyword evidence="4" id="KW-1003">Cell membrane</keyword>
<dbReference type="InterPro" id="IPR017871">
    <property type="entry name" value="ABC_transporter-like_CS"/>
</dbReference>
<dbReference type="Pfam" id="PF08352">
    <property type="entry name" value="oligo_HPY"/>
    <property type="match status" value="1"/>
</dbReference>
<dbReference type="InterPro" id="IPR003439">
    <property type="entry name" value="ABC_transporter-like_ATP-bd"/>
</dbReference>
<keyword evidence="3" id="KW-0813">Transport</keyword>
<gene>
    <name evidence="9" type="ORF">C8P66_10166</name>
</gene>
<reference evidence="9 10" key="1">
    <citation type="submission" date="2018-06" db="EMBL/GenBank/DDBJ databases">
        <title>Genomic Encyclopedia of Archaeal and Bacterial Type Strains, Phase II (KMG-II): from individual species to whole genera.</title>
        <authorList>
            <person name="Goeker M."/>
        </authorList>
    </citation>
    <scope>NUCLEOTIDE SEQUENCE [LARGE SCALE GENOMIC DNA]</scope>
    <source>
        <strain evidence="9 10">DSM 24525</strain>
    </source>
</reference>
<dbReference type="PROSITE" id="PS00211">
    <property type="entry name" value="ABC_TRANSPORTER_1"/>
    <property type="match status" value="1"/>
</dbReference>
<evidence type="ECO:0000313" key="9">
    <source>
        <dbReference type="EMBL" id="PZW50853.1"/>
    </source>
</evidence>
<evidence type="ECO:0000256" key="2">
    <source>
        <dbReference type="ARBA" id="ARBA00005417"/>
    </source>
</evidence>
<organism evidence="9 10">
    <name type="scientific">Humitalea rosea</name>
    <dbReference type="NCBI Taxonomy" id="990373"/>
    <lineage>
        <taxon>Bacteria</taxon>
        <taxon>Pseudomonadati</taxon>
        <taxon>Pseudomonadota</taxon>
        <taxon>Alphaproteobacteria</taxon>
        <taxon>Acetobacterales</taxon>
        <taxon>Roseomonadaceae</taxon>
        <taxon>Humitalea</taxon>
    </lineage>
</organism>
<dbReference type="Gene3D" id="3.40.50.300">
    <property type="entry name" value="P-loop containing nucleotide triphosphate hydrolases"/>
    <property type="match status" value="1"/>
</dbReference>
<evidence type="ECO:0000256" key="6">
    <source>
        <dbReference type="ARBA" id="ARBA00022840"/>
    </source>
</evidence>
<evidence type="ECO:0000256" key="7">
    <source>
        <dbReference type="ARBA" id="ARBA00023136"/>
    </source>
</evidence>
<keyword evidence="7" id="KW-0472">Membrane</keyword>
<dbReference type="PROSITE" id="PS50893">
    <property type="entry name" value="ABC_TRANSPORTER_2"/>
    <property type="match status" value="1"/>
</dbReference>
<dbReference type="NCBIfam" id="TIGR01727">
    <property type="entry name" value="oligo_HPY"/>
    <property type="match status" value="1"/>
</dbReference>
<dbReference type="GO" id="GO:0005886">
    <property type="term" value="C:plasma membrane"/>
    <property type="evidence" value="ECO:0007669"/>
    <property type="project" value="UniProtKB-SubCell"/>
</dbReference>
<comment type="caution">
    <text evidence="9">The sequence shown here is derived from an EMBL/GenBank/DDBJ whole genome shotgun (WGS) entry which is preliminary data.</text>
</comment>
<evidence type="ECO:0000256" key="3">
    <source>
        <dbReference type="ARBA" id="ARBA00022448"/>
    </source>
</evidence>
<dbReference type="Pfam" id="PF00005">
    <property type="entry name" value="ABC_tran"/>
    <property type="match status" value="1"/>
</dbReference>
<dbReference type="GO" id="GO:0055085">
    <property type="term" value="P:transmembrane transport"/>
    <property type="evidence" value="ECO:0007669"/>
    <property type="project" value="UniProtKB-ARBA"/>
</dbReference>
<dbReference type="InterPro" id="IPR050388">
    <property type="entry name" value="ABC_Ni/Peptide_Import"/>
</dbReference>
<dbReference type="AlphaFoldDB" id="A0A2W7JFN5"/>
<dbReference type="SMART" id="SM00382">
    <property type="entry name" value="AAA"/>
    <property type="match status" value="1"/>
</dbReference>
<name>A0A2W7JFN5_9PROT</name>
<protein>
    <submittedName>
        <fullName evidence="9">Peptide/nickel transport system ATP-binding protein/oligopeptide transport system ATP-binding protein</fullName>
    </submittedName>
</protein>